<keyword evidence="3" id="KW-1185">Reference proteome</keyword>
<proteinExistence type="predicted"/>
<gene>
    <name evidence="2" type="ORF">E2562_038624</name>
</gene>
<dbReference type="Proteomes" id="UP000479710">
    <property type="component" value="Unassembled WGS sequence"/>
</dbReference>
<accession>A0A6G1E8L5</accession>
<evidence type="ECO:0000313" key="2">
    <source>
        <dbReference type="EMBL" id="KAF0921099.1"/>
    </source>
</evidence>
<organism evidence="2 3">
    <name type="scientific">Oryza meyeriana var. granulata</name>
    <dbReference type="NCBI Taxonomy" id="110450"/>
    <lineage>
        <taxon>Eukaryota</taxon>
        <taxon>Viridiplantae</taxon>
        <taxon>Streptophyta</taxon>
        <taxon>Embryophyta</taxon>
        <taxon>Tracheophyta</taxon>
        <taxon>Spermatophyta</taxon>
        <taxon>Magnoliopsida</taxon>
        <taxon>Liliopsida</taxon>
        <taxon>Poales</taxon>
        <taxon>Poaceae</taxon>
        <taxon>BOP clade</taxon>
        <taxon>Oryzoideae</taxon>
        <taxon>Oryzeae</taxon>
        <taxon>Oryzinae</taxon>
        <taxon>Oryza</taxon>
        <taxon>Oryza meyeriana</taxon>
    </lineage>
</organism>
<name>A0A6G1E8L5_9ORYZ</name>
<comment type="caution">
    <text evidence="2">The sequence shown here is derived from an EMBL/GenBank/DDBJ whole genome shotgun (WGS) entry which is preliminary data.</text>
</comment>
<reference evidence="2 3" key="1">
    <citation type="submission" date="2019-11" db="EMBL/GenBank/DDBJ databases">
        <title>Whole genome sequence of Oryza granulata.</title>
        <authorList>
            <person name="Li W."/>
        </authorList>
    </citation>
    <scope>NUCLEOTIDE SEQUENCE [LARGE SCALE GENOMIC DNA]</scope>
    <source>
        <strain evidence="3">cv. Menghai</strain>
        <tissue evidence="2">Leaf</tissue>
    </source>
</reference>
<feature type="region of interest" description="Disordered" evidence="1">
    <location>
        <begin position="44"/>
        <end position="63"/>
    </location>
</feature>
<evidence type="ECO:0000313" key="3">
    <source>
        <dbReference type="Proteomes" id="UP000479710"/>
    </source>
</evidence>
<evidence type="ECO:0000256" key="1">
    <source>
        <dbReference type="SAM" id="MobiDB-lite"/>
    </source>
</evidence>
<dbReference type="EMBL" id="SPHZ02000005">
    <property type="protein sequence ID" value="KAF0921099.1"/>
    <property type="molecule type" value="Genomic_DNA"/>
</dbReference>
<protein>
    <submittedName>
        <fullName evidence="2">Uncharacterized protein</fullName>
    </submittedName>
</protein>
<dbReference type="AlphaFoldDB" id="A0A6G1E8L5"/>
<feature type="compositionally biased region" description="Polar residues" evidence="1">
    <location>
        <begin position="46"/>
        <end position="63"/>
    </location>
</feature>
<sequence>MFRMGFELALNVSCLGGLGLVVVLNPRFYAICTVRFKISVTHKKGTGTSKMPYQPETTGESTSNRIIQDSKVQTMLLPSCRRVEEPL</sequence>